<evidence type="ECO:0000256" key="2">
    <source>
        <dbReference type="ARBA" id="ARBA00022649"/>
    </source>
</evidence>
<evidence type="ECO:0000256" key="1">
    <source>
        <dbReference type="ARBA" id="ARBA00006620"/>
    </source>
</evidence>
<protein>
    <recommendedName>
        <fullName evidence="10">YcfA family protein</fullName>
    </recommendedName>
</protein>
<dbReference type="AlphaFoldDB" id="W5IIT6"/>
<dbReference type="GO" id="GO:0004519">
    <property type="term" value="F:endonuclease activity"/>
    <property type="evidence" value="ECO:0007669"/>
    <property type="project" value="UniProtKB-KW"/>
</dbReference>
<evidence type="ECO:0008006" key="10">
    <source>
        <dbReference type="Google" id="ProtNLM"/>
    </source>
</evidence>
<evidence type="ECO:0000313" key="9">
    <source>
        <dbReference type="Proteomes" id="UP000005777"/>
    </source>
</evidence>
<dbReference type="Proteomes" id="UP000005777">
    <property type="component" value="Unassembled WGS sequence"/>
</dbReference>
<comment type="similarity">
    <text evidence="1">Belongs to the HicA mRNA interferase family.</text>
</comment>
<evidence type="ECO:0000256" key="7">
    <source>
        <dbReference type="ARBA" id="ARBA00023016"/>
    </source>
</evidence>
<name>W5IIT6_SCAIO</name>
<keyword evidence="7" id="KW-0346">Stress response</keyword>
<keyword evidence="4" id="KW-0255">Endonuclease</keyword>
<proteinExistence type="inferred from homology"/>
<comment type="caution">
    <text evidence="8">The sequence shown here is derived from an EMBL/GenBank/DDBJ whole genome shotgun (WGS) entry which is preliminary data.</text>
</comment>
<evidence type="ECO:0000313" key="8">
    <source>
        <dbReference type="EMBL" id="EFG26744.1"/>
    </source>
</evidence>
<keyword evidence="9" id="KW-1185">Reference proteome</keyword>
<dbReference type="GO" id="GO:0016787">
    <property type="term" value="F:hydrolase activity"/>
    <property type="evidence" value="ECO:0007669"/>
    <property type="project" value="UniProtKB-KW"/>
</dbReference>
<dbReference type="EMBL" id="ADCX01000002">
    <property type="protein sequence ID" value="EFG26744.1"/>
    <property type="molecule type" value="Genomic_DNA"/>
</dbReference>
<dbReference type="RefSeq" id="WP_006292727.1">
    <property type="nucleotide sequence ID" value="NZ_GG770225.1"/>
</dbReference>
<dbReference type="Gene3D" id="3.30.920.30">
    <property type="entry name" value="Hypothetical protein"/>
    <property type="match status" value="1"/>
</dbReference>
<dbReference type="GO" id="GO:0003729">
    <property type="term" value="F:mRNA binding"/>
    <property type="evidence" value="ECO:0007669"/>
    <property type="project" value="InterPro"/>
</dbReference>
<evidence type="ECO:0000256" key="6">
    <source>
        <dbReference type="ARBA" id="ARBA00022884"/>
    </source>
</evidence>
<keyword evidence="5" id="KW-0378">Hydrolase</keyword>
<evidence type="ECO:0000256" key="4">
    <source>
        <dbReference type="ARBA" id="ARBA00022759"/>
    </source>
</evidence>
<reference evidence="8 9" key="1">
    <citation type="submission" date="2012-01" db="EMBL/GenBank/DDBJ databases">
        <title>The Genome Sequence of Scardovia inopinata F0304.</title>
        <authorList>
            <consortium name="The Broad Institute Genome Sequencing Platform"/>
            <person name="Earl A."/>
            <person name="Ward D."/>
            <person name="Feldgarden M."/>
            <person name="Gevers D."/>
            <person name="Izard J."/>
            <person name="Baranova O.V."/>
            <person name="Blanton J.M."/>
            <person name="Tanner A.C."/>
            <person name="Dewhirst F.E."/>
            <person name="Young S.K."/>
            <person name="Zeng Q."/>
            <person name="Gargeya S."/>
            <person name="Fitzgerald M."/>
            <person name="Haas B."/>
            <person name="Abouelleil A."/>
            <person name="Alvarado L."/>
            <person name="Arachchi H.M."/>
            <person name="Berlin A."/>
            <person name="Chapman S.B."/>
            <person name="Gearin G."/>
            <person name="Goldberg J."/>
            <person name="Griggs A."/>
            <person name="Gujja S."/>
            <person name="Hansen M."/>
            <person name="Heiman D."/>
            <person name="Howarth C."/>
            <person name="Larimer J."/>
            <person name="Lui A."/>
            <person name="MacDonald P.J."/>
            <person name="McCowen C."/>
            <person name="Montmayeur A."/>
            <person name="Murphy C."/>
            <person name="Neiman D."/>
            <person name="Pearson M."/>
            <person name="Priest M."/>
            <person name="Roberts A."/>
            <person name="Saif S."/>
            <person name="Shea T."/>
            <person name="Sisk P."/>
            <person name="Stolte C."/>
            <person name="Sykes S."/>
            <person name="Wortman J."/>
            <person name="Nusbaum C."/>
            <person name="Birren B."/>
        </authorList>
    </citation>
    <scope>NUCLEOTIDE SEQUENCE [LARGE SCALE GENOMIC DNA]</scope>
    <source>
        <strain evidence="8 9">F0304</strain>
    </source>
</reference>
<dbReference type="InterPro" id="IPR038570">
    <property type="entry name" value="HicA_sf"/>
</dbReference>
<evidence type="ECO:0000256" key="3">
    <source>
        <dbReference type="ARBA" id="ARBA00022722"/>
    </source>
</evidence>
<dbReference type="HOGENOM" id="CLU_164851_3_0_11"/>
<keyword evidence="3" id="KW-0540">Nuclease</keyword>
<sequence>MTINYPSMNPKKLSKILQDLGYKEIRQRTGSHRHLSSPEHPSLTLALHTKEIPPGLVKKILKKDIGLTEDEIKNILNQK</sequence>
<dbReference type="SUPFAM" id="SSF54786">
    <property type="entry name" value="YcfA/nrd intein domain"/>
    <property type="match status" value="1"/>
</dbReference>
<organism evidence="8 9">
    <name type="scientific">Scardovia inopinata F0304</name>
    <dbReference type="NCBI Taxonomy" id="641146"/>
    <lineage>
        <taxon>Bacteria</taxon>
        <taxon>Bacillati</taxon>
        <taxon>Actinomycetota</taxon>
        <taxon>Actinomycetes</taxon>
        <taxon>Bifidobacteriales</taxon>
        <taxon>Bifidobacteriaceae</taxon>
        <taxon>Scardovia</taxon>
    </lineage>
</organism>
<keyword evidence="6" id="KW-0694">RNA-binding</keyword>
<dbReference type="Pfam" id="PF07927">
    <property type="entry name" value="HicA_toxin"/>
    <property type="match status" value="1"/>
</dbReference>
<keyword evidence="2" id="KW-1277">Toxin-antitoxin system</keyword>
<dbReference type="eggNOG" id="COG1724">
    <property type="taxonomic scope" value="Bacteria"/>
</dbReference>
<dbReference type="InterPro" id="IPR012933">
    <property type="entry name" value="HicA_mRNA_interferase"/>
</dbReference>
<accession>W5IIT6</accession>
<gene>
    <name evidence="8" type="ORF">HMPREF9020_00371</name>
</gene>
<evidence type="ECO:0000256" key="5">
    <source>
        <dbReference type="ARBA" id="ARBA00022801"/>
    </source>
</evidence>